<dbReference type="OrthoDB" id="7284767at2"/>
<dbReference type="Pfam" id="PF00550">
    <property type="entry name" value="PP-binding"/>
    <property type="match status" value="1"/>
</dbReference>
<keyword evidence="3" id="KW-1185">Reference proteome</keyword>
<dbReference type="EMBL" id="CP002568">
    <property type="protein sequence ID" value="ADZ72342.1"/>
    <property type="molecule type" value="Genomic_DNA"/>
</dbReference>
<feature type="domain" description="Carrier" evidence="1">
    <location>
        <begin position="1"/>
        <end position="77"/>
    </location>
</feature>
<dbReference type="RefSeq" id="WP_013654651.1">
    <property type="nucleotide sequence ID" value="NC_015259.1"/>
</dbReference>
<dbReference type="HOGENOM" id="CLU_108696_10_0_5"/>
<name>F2J5H2_POLGS</name>
<dbReference type="InterPro" id="IPR036736">
    <property type="entry name" value="ACP-like_sf"/>
</dbReference>
<dbReference type="KEGG" id="pgv:SL003B_3922"/>
<dbReference type="STRING" id="991905.SL003B_3922"/>
<dbReference type="eggNOG" id="COG0236">
    <property type="taxonomic scope" value="Bacteria"/>
</dbReference>
<dbReference type="PATRIC" id="fig|991905.3.peg.4041"/>
<accession>F2J5H2</accession>
<dbReference type="PROSITE" id="PS50075">
    <property type="entry name" value="CARRIER"/>
    <property type="match status" value="1"/>
</dbReference>
<dbReference type="InterPro" id="IPR009081">
    <property type="entry name" value="PP-bd_ACP"/>
</dbReference>
<dbReference type="Proteomes" id="UP000008130">
    <property type="component" value="Chromosome"/>
</dbReference>
<dbReference type="SUPFAM" id="SSF47336">
    <property type="entry name" value="ACP-like"/>
    <property type="match status" value="1"/>
</dbReference>
<organism evidence="2 3">
    <name type="scientific">Polymorphum gilvum (strain LMG 25793 / CGMCC 1.9160 / SL003B-26A1)</name>
    <dbReference type="NCBI Taxonomy" id="991905"/>
    <lineage>
        <taxon>Bacteria</taxon>
        <taxon>Pseudomonadati</taxon>
        <taxon>Pseudomonadota</taxon>
        <taxon>Alphaproteobacteria</taxon>
        <taxon>Rhodobacterales</taxon>
        <taxon>Paracoccaceae</taxon>
        <taxon>Polymorphum</taxon>
    </lineage>
</organism>
<gene>
    <name evidence="2" type="ordered locus">SL003B_3922</name>
</gene>
<proteinExistence type="predicted"/>
<protein>
    <submittedName>
        <fullName evidence="2">Acyl carrier protein</fullName>
    </submittedName>
</protein>
<evidence type="ECO:0000313" key="3">
    <source>
        <dbReference type="Proteomes" id="UP000008130"/>
    </source>
</evidence>
<dbReference type="Gene3D" id="1.10.1200.10">
    <property type="entry name" value="ACP-like"/>
    <property type="match status" value="1"/>
</dbReference>
<evidence type="ECO:0000313" key="2">
    <source>
        <dbReference type="EMBL" id="ADZ72342.1"/>
    </source>
</evidence>
<reference evidence="2 3" key="1">
    <citation type="journal article" date="2011" name="J. Bacteriol.">
        <title>Complete genome sequence of Polymorphum gilvum SL003B-26A1T, a crude oil-degrading bacterium from oil-polluted saline soil.</title>
        <authorList>
            <person name="Li S.G."/>
            <person name="Tang Y.Q."/>
            <person name="Nie Y."/>
            <person name="Cai M."/>
            <person name="Wu X.L."/>
        </authorList>
    </citation>
    <scope>NUCLEOTIDE SEQUENCE [LARGE SCALE GENOMIC DNA]</scope>
    <source>
        <strain evidence="3">LMG 25793 / CGMCC 1.9160 / SL003B-26A1</strain>
    </source>
</reference>
<evidence type="ECO:0000259" key="1">
    <source>
        <dbReference type="PROSITE" id="PS50075"/>
    </source>
</evidence>
<dbReference type="NCBIfam" id="NF005480">
    <property type="entry name" value="PRK07081.1"/>
    <property type="match status" value="1"/>
</dbReference>
<dbReference type="AlphaFoldDB" id="F2J5H2"/>
<sequence>MNTRIRELLARHGALPVGVDSLADEADLYEAGLTSFASVQLMLALEEAFDIEFPDSLLNRKSFSSIAAISAAVASLRPEQQVA</sequence>